<comment type="caution">
    <text evidence="18">The sequence shown here is derived from an EMBL/GenBank/DDBJ whole genome shotgun (WGS) entry which is preliminary data.</text>
</comment>
<evidence type="ECO:0000256" key="14">
    <source>
        <dbReference type="ARBA" id="ARBA00023136"/>
    </source>
</evidence>
<gene>
    <name evidence="18" type="ORF">NQ315_010530</name>
</gene>
<evidence type="ECO:0000256" key="12">
    <source>
        <dbReference type="ARBA" id="ARBA00022989"/>
    </source>
</evidence>
<evidence type="ECO:0000256" key="8">
    <source>
        <dbReference type="ARBA" id="ARBA00022692"/>
    </source>
</evidence>
<evidence type="ECO:0000256" key="5">
    <source>
        <dbReference type="ARBA" id="ARBA00015175"/>
    </source>
</evidence>
<dbReference type="PANTHER" id="PTHR13178:SF0">
    <property type="entry name" value="NADH DEHYDROGENASE [UBIQUINONE] 1 BETA SUBCOMPLEX SUBUNIT 5, MITOCHONDRIAL"/>
    <property type="match status" value="1"/>
</dbReference>
<sequence length="173" mass="20884">MVVFSSLRPLLRFQTNIIKNAAISRPMSEHRVFNITPSRWQWNRFKDLLHFYLLLGIIPCTVVVTCANIFIGPATLSEIPEGYEPKYWEYYRHPVTRFIARYIFNSPQQDYEKYLAFIFMEDERRKLRKLTKEVKRKIAERNDYQAYFYRPVLAKYHRVSREAADYLETIRGD</sequence>
<keyword evidence="19" id="KW-1185">Reference proteome</keyword>
<evidence type="ECO:0000256" key="15">
    <source>
        <dbReference type="ARBA" id="ARBA00032395"/>
    </source>
</evidence>
<keyword evidence="9" id="KW-0999">Mitochondrion inner membrane</keyword>
<keyword evidence="13" id="KW-0496">Mitochondrion</keyword>
<evidence type="ECO:0000256" key="9">
    <source>
        <dbReference type="ARBA" id="ARBA00022792"/>
    </source>
</evidence>
<comment type="function">
    <text evidence="1">Accessory subunit of the mitochondrial membrane respiratory chain NADH dehydrogenase (Complex I), that is believed not to be involved in catalysis. Complex I functions in the transfer of electrons from NADH to the respiratory chain. The immediate electron acceptor for the enzyme is believed to be ubiquinone.</text>
</comment>
<keyword evidence="10" id="KW-0809">Transit peptide</keyword>
<comment type="subcellular location">
    <subcellularLocation>
        <location evidence="2">Mitochondrion inner membrane</location>
        <topology evidence="2">Single-pass membrane protein</topology>
    </subcellularLocation>
</comment>
<keyword evidence="6" id="KW-0813">Transport</keyword>
<evidence type="ECO:0000256" key="6">
    <source>
        <dbReference type="ARBA" id="ARBA00022448"/>
    </source>
</evidence>
<evidence type="ECO:0000313" key="18">
    <source>
        <dbReference type="EMBL" id="KAJ8921621.1"/>
    </source>
</evidence>
<dbReference type="PANTHER" id="PTHR13178">
    <property type="entry name" value="NADH-UBIQUINONE OXIDOREDUCTASE SGDH SUBUNIT"/>
    <property type="match status" value="1"/>
</dbReference>
<dbReference type="AlphaFoldDB" id="A0AAV8W648"/>
<keyword evidence="8 17" id="KW-0812">Transmembrane</keyword>
<name>A0AAV8W648_9CUCU</name>
<protein>
    <recommendedName>
        <fullName evidence="5">NADH dehydrogenase [ubiquinone] 1 beta subcomplex subunit 5, mitochondrial</fullName>
    </recommendedName>
    <alternativeName>
        <fullName evidence="16">Complex I-SGDH</fullName>
    </alternativeName>
    <alternativeName>
        <fullName evidence="15">NADH-ubiquinone oxidoreductase SGDH subunit</fullName>
    </alternativeName>
</protein>
<comment type="subunit">
    <text evidence="4">Complex I is composed of 45 different subunits.</text>
</comment>
<evidence type="ECO:0000256" key="11">
    <source>
        <dbReference type="ARBA" id="ARBA00022982"/>
    </source>
</evidence>
<keyword evidence="14 17" id="KW-0472">Membrane</keyword>
<organism evidence="18 19">
    <name type="scientific">Exocentrus adspersus</name>
    <dbReference type="NCBI Taxonomy" id="1586481"/>
    <lineage>
        <taxon>Eukaryota</taxon>
        <taxon>Metazoa</taxon>
        <taxon>Ecdysozoa</taxon>
        <taxon>Arthropoda</taxon>
        <taxon>Hexapoda</taxon>
        <taxon>Insecta</taxon>
        <taxon>Pterygota</taxon>
        <taxon>Neoptera</taxon>
        <taxon>Endopterygota</taxon>
        <taxon>Coleoptera</taxon>
        <taxon>Polyphaga</taxon>
        <taxon>Cucujiformia</taxon>
        <taxon>Chrysomeloidea</taxon>
        <taxon>Cerambycidae</taxon>
        <taxon>Lamiinae</taxon>
        <taxon>Acanthocinini</taxon>
        <taxon>Exocentrus</taxon>
    </lineage>
</organism>
<accession>A0AAV8W648</accession>
<dbReference type="Pfam" id="PF09781">
    <property type="entry name" value="NDUF_B5"/>
    <property type="match status" value="1"/>
</dbReference>
<dbReference type="EMBL" id="JANEYG010000009">
    <property type="protein sequence ID" value="KAJ8921621.1"/>
    <property type="molecule type" value="Genomic_DNA"/>
</dbReference>
<dbReference type="GO" id="GO:0005743">
    <property type="term" value="C:mitochondrial inner membrane"/>
    <property type="evidence" value="ECO:0007669"/>
    <property type="project" value="UniProtKB-SubCell"/>
</dbReference>
<evidence type="ECO:0000313" key="19">
    <source>
        <dbReference type="Proteomes" id="UP001159042"/>
    </source>
</evidence>
<keyword evidence="7" id="KW-0679">Respiratory chain</keyword>
<comment type="similarity">
    <text evidence="3">Belongs to the complex I NDUFB5 subunit family.</text>
</comment>
<evidence type="ECO:0000256" key="16">
    <source>
        <dbReference type="ARBA" id="ARBA00032550"/>
    </source>
</evidence>
<proteinExistence type="inferred from homology"/>
<feature type="transmembrane region" description="Helical" evidence="17">
    <location>
        <begin position="49"/>
        <end position="71"/>
    </location>
</feature>
<evidence type="ECO:0000256" key="4">
    <source>
        <dbReference type="ARBA" id="ARBA00011533"/>
    </source>
</evidence>
<keyword evidence="11" id="KW-0249">Electron transport</keyword>
<dbReference type="InterPro" id="IPR019173">
    <property type="entry name" value="NADH_UbQ_OxRdtase_B5_su"/>
</dbReference>
<keyword evidence="12 17" id="KW-1133">Transmembrane helix</keyword>
<reference evidence="18 19" key="1">
    <citation type="journal article" date="2023" name="Insect Mol. Biol.">
        <title>Genome sequencing provides insights into the evolution of gene families encoding plant cell wall-degrading enzymes in longhorned beetles.</title>
        <authorList>
            <person name="Shin N.R."/>
            <person name="Okamura Y."/>
            <person name="Kirsch R."/>
            <person name="Pauchet Y."/>
        </authorList>
    </citation>
    <scope>NUCLEOTIDE SEQUENCE [LARGE SCALE GENOMIC DNA]</scope>
    <source>
        <strain evidence="18">EAD_L_NR</strain>
    </source>
</reference>
<evidence type="ECO:0000256" key="10">
    <source>
        <dbReference type="ARBA" id="ARBA00022946"/>
    </source>
</evidence>
<evidence type="ECO:0000256" key="3">
    <source>
        <dbReference type="ARBA" id="ARBA00007152"/>
    </source>
</evidence>
<evidence type="ECO:0000256" key="7">
    <source>
        <dbReference type="ARBA" id="ARBA00022660"/>
    </source>
</evidence>
<evidence type="ECO:0000256" key="2">
    <source>
        <dbReference type="ARBA" id="ARBA00004434"/>
    </source>
</evidence>
<evidence type="ECO:0000256" key="17">
    <source>
        <dbReference type="SAM" id="Phobius"/>
    </source>
</evidence>
<evidence type="ECO:0000256" key="1">
    <source>
        <dbReference type="ARBA" id="ARBA00003195"/>
    </source>
</evidence>
<dbReference type="Proteomes" id="UP001159042">
    <property type="component" value="Unassembled WGS sequence"/>
</dbReference>
<evidence type="ECO:0000256" key="13">
    <source>
        <dbReference type="ARBA" id="ARBA00023128"/>
    </source>
</evidence>